<dbReference type="Proteomes" id="UP001163731">
    <property type="component" value="Unassembled WGS sequence"/>
</dbReference>
<dbReference type="EMBL" id="JAPDHW010000024">
    <property type="protein sequence ID" value="MCW3170664.1"/>
    <property type="molecule type" value="Genomic_DNA"/>
</dbReference>
<dbReference type="RefSeq" id="WP_264751798.1">
    <property type="nucleotide sequence ID" value="NZ_JAPDHW010000024.1"/>
</dbReference>
<evidence type="ECO:0000313" key="2">
    <source>
        <dbReference type="Proteomes" id="UP001163731"/>
    </source>
</evidence>
<sequence>MLYLLGEDLHKICPLAQWNFSPVYFFQPYNEPRLFYKDNSYSFYDLNVLLEEKLVNGRKITFKNIYKKVEGYYLKEKGIWDLR</sequence>
<comment type="caution">
    <text evidence="1">The sequence shown here is derived from an EMBL/GenBank/DDBJ whole genome shotgun (WGS) entry which is preliminary data.</text>
</comment>
<evidence type="ECO:0000313" key="1">
    <source>
        <dbReference type="EMBL" id="MCW3170664.1"/>
    </source>
</evidence>
<proteinExistence type="predicted"/>
<organism evidence="1 2">
    <name type="scientific">Chryseobacterium kimseyorum</name>
    <dbReference type="NCBI Taxonomy" id="2984028"/>
    <lineage>
        <taxon>Bacteria</taxon>
        <taxon>Pseudomonadati</taxon>
        <taxon>Bacteroidota</taxon>
        <taxon>Flavobacteriia</taxon>
        <taxon>Flavobacteriales</taxon>
        <taxon>Weeksellaceae</taxon>
        <taxon>Chryseobacterium group</taxon>
        <taxon>Chryseobacterium</taxon>
    </lineage>
</organism>
<gene>
    <name evidence="1" type="ORF">OMO38_19210</name>
</gene>
<name>A0ABT3I3X0_9FLAO</name>
<keyword evidence="2" id="KW-1185">Reference proteome</keyword>
<protein>
    <submittedName>
        <fullName evidence="1">Uncharacterized protein</fullName>
    </submittedName>
</protein>
<reference evidence="1" key="1">
    <citation type="submission" date="2022-10" db="EMBL/GenBank/DDBJ databases">
        <title>Chryseobacterium babae sp. nov. isolated from the gut of the beetle Oryctes rhinoceros, and Chryseobacterium kimseyorum sp. nov., isolated from a stick insect rearing cage.</title>
        <authorList>
            <person name="Shelomi M."/>
            <person name="Han C.-J."/>
            <person name="Chen W.-M."/>
            <person name="Chen H.-K."/>
            <person name="Liaw S.-J."/>
            <person name="Muhle E."/>
            <person name="Clermont D."/>
        </authorList>
    </citation>
    <scope>NUCLEOTIDE SEQUENCE</scope>
    <source>
        <strain evidence="1">09-1422</strain>
    </source>
</reference>
<accession>A0ABT3I3X0</accession>